<organism evidence="4 5">
    <name type="scientific">Desulfonema magnum</name>
    <dbReference type="NCBI Taxonomy" id="45655"/>
    <lineage>
        <taxon>Bacteria</taxon>
        <taxon>Pseudomonadati</taxon>
        <taxon>Thermodesulfobacteriota</taxon>
        <taxon>Desulfobacteria</taxon>
        <taxon>Desulfobacterales</taxon>
        <taxon>Desulfococcaceae</taxon>
        <taxon>Desulfonema</taxon>
    </lineage>
</organism>
<keyword evidence="5" id="KW-1185">Reference proteome</keyword>
<accession>A0A975BJH4</accession>
<evidence type="ECO:0000256" key="2">
    <source>
        <dbReference type="SAM" id="Phobius"/>
    </source>
</evidence>
<dbReference type="PANTHER" id="PTHR35894:SF1">
    <property type="entry name" value="PHOSPHORIBULOKINASE _ URIDINE KINASE FAMILY"/>
    <property type="match status" value="1"/>
</dbReference>
<dbReference type="Gene3D" id="3.40.50.300">
    <property type="entry name" value="P-loop containing nucleotide triphosphate hydrolases"/>
    <property type="match status" value="1"/>
</dbReference>
<dbReference type="EMBL" id="CP061800">
    <property type="protein sequence ID" value="QTA86707.1"/>
    <property type="molecule type" value="Genomic_DNA"/>
</dbReference>
<dbReference type="InterPro" id="IPR036779">
    <property type="entry name" value="LysM_dom_sf"/>
</dbReference>
<dbReference type="Pfam" id="PF13401">
    <property type="entry name" value="AAA_22"/>
    <property type="match status" value="1"/>
</dbReference>
<evidence type="ECO:0000256" key="1">
    <source>
        <dbReference type="SAM" id="MobiDB-lite"/>
    </source>
</evidence>
<keyword evidence="2" id="KW-0472">Membrane</keyword>
<dbReference type="SUPFAM" id="SSF52540">
    <property type="entry name" value="P-loop containing nucleoside triphosphate hydrolases"/>
    <property type="match status" value="1"/>
</dbReference>
<dbReference type="GO" id="GO:0016887">
    <property type="term" value="F:ATP hydrolysis activity"/>
    <property type="evidence" value="ECO:0007669"/>
    <property type="project" value="InterPro"/>
</dbReference>
<evidence type="ECO:0000259" key="3">
    <source>
        <dbReference type="Pfam" id="PF13401"/>
    </source>
</evidence>
<sequence>MDYFKILNLDKEPFSNSPDPEFFFHSQQHLSCLQKLEISLRLRRGLNVIIGEVGTGKTTLCRQLIRKFANDEDVETHLILDPYFSDSSEFLITVTGMFEKNESEHFNSSLSGDIPDDWHLKEIIKQYLFRKGVDEKKTIIMIIDEGQKLPEFCIEILREFLNYETNEYKLLQIVIFAQKEFREILREKANFADRIDLYHFLGPLNFKDTRQMIQFRVQQSGGAVQLPGLFTYSAFWAIYRATRGYPRKIINLCHRIVLTMIIQNRSVADWPMVCSCVKRGLPDSHRKAGFFKFGFSRVVFCLLFGLIVAAVIETGDWKLKTENSELKTENSELETENSEPEAGNSELETGNWKLETGNSELKTRRPKLENGKLPSEMPLLLGKIIVKKGETLGKLIRMVYSTLIPEYQKAVIRANLHIKNPNRLAIGDVISFPAIPVKIQDSKPELRNSFKGYWVEIAEADNLETAFQLLRAYLSDNRNSRDIPSVRLIPYWHKHNGLKFSLILTEYFSDKISARNRLNRLSVSVFPDGKNVLSFEKETVFFADPFKGFSKK</sequence>
<feature type="transmembrane region" description="Helical" evidence="2">
    <location>
        <begin position="294"/>
        <end position="312"/>
    </location>
</feature>
<keyword evidence="2" id="KW-0812">Transmembrane</keyword>
<evidence type="ECO:0000313" key="5">
    <source>
        <dbReference type="Proteomes" id="UP000663722"/>
    </source>
</evidence>
<gene>
    <name evidence="4" type="ORF">dnm_027310</name>
</gene>
<dbReference type="AlphaFoldDB" id="A0A975BJH4"/>
<feature type="domain" description="ORC1/DEAH AAA+ ATPase" evidence="3">
    <location>
        <begin position="43"/>
        <end position="185"/>
    </location>
</feature>
<dbReference type="Gene3D" id="3.10.350.10">
    <property type="entry name" value="LysM domain"/>
    <property type="match status" value="1"/>
</dbReference>
<dbReference type="InterPro" id="IPR052026">
    <property type="entry name" value="ExeA_AAA_ATPase_DNA-bind"/>
</dbReference>
<dbReference type="PANTHER" id="PTHR35894">
    <property type="entry name" value="GENERAL SECRETION PATHWAY PROTEIN A-RELATED"/>
    <property type="match status" value="1"/>
</dbReference>
<dbReference type="KEGG" id="dmm:dnm_027310"/>
<dbReference type="InterPro" id="IPR027417">
    <property type="entry name" value="P-loop_NTPase"/>
</dbReference>
<feature type="region of interest" description="Disordered" evidence="1">
    <location>
        <begin position="323"/>
        <end position="356"/>
    </location>
</feature>
<name>A0A975BJH4_9BACT</name>
<dbReference type="RefSeq" id="WP_207682227.1">
    <property type="nucleotide sequence ID" value="NZ_CP061800.1"/>
</dbReference>
<protein>
    <submittedName>
        <fullName evidence="4">AAA ATPase-like domain-containing protein</fullName>
    </submittedName>
</protein>
<dbReference type="Proteomes" id="UP000663722">
    <property type="component" value="Chromosome"/>
</dbReference>
<evidence type="ECO:0000313" key="4">
    <source>
        <dbReference type="EMBL" id="QTA86707.1"/>
    </source>
</evidence>
<keyword evidence="2" id="KW-1133">Transmembrane helix</keyword>
<reference evidence="4" key="1">
    <citation type="journal article" date="2021" name="Microb. Physiol.">
        <title>Proteogenomic Insights into the Physiology of Marine, Sulfate-Reducing, Filamentous Desulfonema limicola and Desulfonema magnum.</title>
        <authorList>
            <person name="Schnaars V."/>
            <person name="Wohlbrand L."/>
            <person name="Scheve S."/>
            <person name="Hinrichs C."/>
            <person name="Reinhardt R."/>
            <person name="Rabus R."/>
        </authorList>
    </citation>
    <scope>NUCLEOTIDE SEQUENCE</scope>
    <source>
        <strain evidence="4">4be13</strain>
    </source>
</reference>
<dbReference type="InterPro" id="IPR049945">
    <property type="entry name" value="AAA_22"/>
</dbReference>
<proteinExistence type="predicted"/>